<keyword evidence="3" id="KW-0433">Leucine-rich repeat</keyword>
<dbReference type="Proteomes" id="UP000694865">
    <property type="component" value="Unplaced"/>
</dbReference>
<evidence type="ECO:0000256" key="2">
    <source>
        <dbReference type="ARBA" id="ARBA00022490"/>
    </source>
</evidence>
<dbReference type="Gene3D" id="3.80.10.10">
    <property type="entry name" value="Ribonuclease Inhibitor"/>
    <property type="match status" value="1"/>
</dbReference>
<reference evidence="10" key="1">
    <citation type="submission" date="2025-08" db="UniProtKB">
        <authorList>
            <consortium name="RefSeq"/>
        </authorList>
    </citation>
    <scope>IDENTIFICATION</scope>
    <source>
        <tissue evidence="10">Testes</tissue>
    </source>
</reference>
<feature type="domain" description="Serine/threonine-protein kinase 11-interacting protein PH" evidence="7">
    <location>
        <begin position="258"/>
        <end position="362"/>
    </location>
</feature>
<evidence type="ECO:0000313" key="9">
    <source>
        <dbReference type="Proteomes" id="UP000694865"/>
    </source>
</evidence>
<feature type="compositionally biased region" description="Basic and acidic residues" evidence="5">
    <location>
        <begin position="841"/>
        <end position="851"/>
    </location>
</feature>
<dbReference type="InterPro" id="IPR001611">
    <property type="entry name" value="Leu-rich_rpt"/>
</dbReference>
<keyword evidence="4" id="KW-0677">Repeat</keyword>
<feature type="compositionally biased region" description="Polar residues" evidence="5">
    <location>
        <begin position="217"/>
        <end position="226"/>
    </location>
</feature>
<evidence type="ECO:0000259" key="8">
    <source>
        <dbReference type="Pfam" id="PF25624"/>
    </source>
</evidence>
<dbReference type="Pfam" id="PF23142">
    <property type="entry name" value="PH_PLEKHM2"/>
    <property type="match status" value="1"/>
</dbReference>
<dbReference type="RefSeq" id="XP_006823899.1">
    <property type="nucleotide sequence ID" value="XM_006823836.1"/>
</dbReference>
<evidence type="ECO:0000259" key="6">
    <source>
        <dbReference type="Pfam" id="PF23142"/>
    </source>
</evidence>
<dbReference type="InterPro" id="IPR057292">
    <property type="entry name" value="PH_S11IP"/>
</dbReference>
<dbReference type="PANTHER" id="PTHR15454">
    <property type="entry name" value="NISCHARIN RELATED"/>
    <property type="match status" value="1"/>
</dbReference>
<dbReference type="InterPro" id="IPR057676">
    <property type="entry name" value="PH_S11IP_C"/>
</dbReference>
<feature type="domain" description="STK11-interacting protein C-terminal PH" evidence="8">
    <location>
        <begin position="1078"/>
        <end position="1213"/>
    </location>
</feature>
<feature type="compositionally biased region" description="Polar residues" evidence="5">
    <location>
        <begin position="243"/>
        <end position="253"/>
    </location>
</feature>
<evidence type="ECO:0000259" key="7">
    <source>
        <dbReference type="Pfam" id="PF25357"/>
    </source>
</evidence>
<feature type="compositionally biased region" description="Low complexity" evidence="5">
    <location>
        <begin position="610"/>
        <end position="620"/>
    </location>
</feature>
<dbReference type="InterPro" id="IPR057288">
    <property type="entry name" value="PH_PLEKHM2"/>
</dbReference>
<dbReference type="InterPro" id="IPR032675">
    <property type="entry name" value="LRR_dom_sf"/>
</dbReference>
<accession>A0ABM0MV58</accession>
<dbReference type="PROSITE" id="PS51450">
    <property type="entry name" value="LRR"/>
    <property type="match status" value="1"/>
</dbReference>
<feature type="region of interest" description="Disordered" evidence="5">
    <location>
        <begin position="782"/>
        <end position="804"/>
    </location>
</feature>
<gene>
    <name evidence="10" type="primary">LOC100372138</name>
</gene>
<feature type="domain" description="PLEKHM2 PH" evidence="6">
    <location>
        <begin position="917"/>
        <end position="1050"/>
    </location>
</feature>
<protein>
    <submittedName>
        <fullName evidence="10">Serine/threonine-protein kinase 11-interacting protein-like</fullName>
    </submittedName>
</protein>
<comment type="subcellular location">
    <subcellularLocation>
        <location evidence="1">Cytoplasm</location>
    </subcellularLocation>
</comment>
<feature type="compositionally biased region" description="Basic residues" evidence="5">
    <location>
        <begin position="133"/>
        <end position="147"/>
    </location>
</feature>
<feature type="region of interest" description="Disordered" evidence="5">
    <location>
        <begin position="111"/>
        <end position="172"/>
    </location>
</feature>
<feature type="region of interest" description="Disordered" evidence="5">
    <location>
        <begin position="214"/>
        <end position="253"/>
    </location>
</feature>
<feature type="compositionally biased region" description="Polar residues" evidence="5">
    <location>
        <begin position="156"/>
        <end position="165"/>
    </location>
</feature>
<dbReference type="PANTHER" id="PTHR15454:SF69">
    <property type="entry name" value="SERINE_THREONINE-PROTEIN KINASE 11-INTERACTING PROTEIN"/>
    <property type="match status" value="1"/>
</dbReference>
<keyword evidence="2" id="KW-0963">Cytoplasm</keyword>
<keyword evidence="9" id="KW-1185">Reference proteome</keyword>
<feature type="region of interest" description="Disordered" evidence="5">
    <location>
        <begin position="607"/>
        <end position="635"/>
    </location>
</feature>
<feature type="region of interest" description="Disordered" evidence="5">
    <location>
        <begin position="831"/>
        <end position="863"/>
    </location>
</feature>
<name>A0ABM0MV58_SACKO</name>
<dbReference type="SUPFAM" id="SSF52058">
    <property type="entry name" value="L domain-like"/>
    <property type="match status" value="1"/>
</dbReference>
<dbReference type="GeneID" id="100372138"/>
<feature type="compositionally biased region" description="Low complexity" evidence="5">
    <location>
        <begin position="854"/>
        <end position="863"/>
    </location>
</feature>
<evidence type="ECO:0000313" key="10">
    <source>
        <dbReference type="RefSeq" id="XP_006823899.1"/>
    </source>
</evidence>
<evidence type="ECO:0000256" key="1">
    <source>
        <dbReference type="ARBA" id="ARBA00004496"/>
    </source>
</evidence>
<dbReference type="Pfam" id="PF25624">
    <property type="entry name" value="PH_S11IP_C"/>
    <property type="match status" value="1"/>
</dbReference>
<organism evidence="9 10">
    <name type="scientific">Saccoglossus kowalevskii</name>
    <name type="common">Acorn worm</name>
    <dbReference type="NCBI Taxonomy" id="10224"/>
    <lineage>
        <taxon>Eukaryota</taxon>
        <taxon>Metazoa</taxon>
        <taxon>Hemichordata</taxon>
        <taxon>Enteropneusta</taxon>
        <taxon>Harrimaniidae</taxon>
        <taxon>Saccoglossus</taxon>
    </lineage>
</organism>
<evidence type="ECO:0000256" key="5">
    <source>
        <dbReference type="SAM" id="MobiDB-lite"/>
    </source>
</evidence>
<evidence type="ECO:0000256" key="4">
    <source>
        <dbReference type="ARBA" id="ARBA00022737"/>
    </source>
</evidence>
<proteinExistence type="predicted"/>
<evidence type="ECO:0000256" key="3">
    <source>
        <dbReference type="ARBA" id="ARBA00022614"/>
    </source>
</evidence>
<feature type="compositionally biased region" description="Basic and acidic residues" evidence="5">
    <location>
        <begin position="784"/>
        <end position="793"/>
    </location>
</feature>
<sequence>MFRNLQELDIANNCIIDISQFMYLTSLNNITRLALQGNPVCFHPNYRINVVKYLSPGVTTQKVYLDGKILTKTELKYLPKGDAYRLRNTAAMFEASITSVDSYFTNTSLPPSSYTSGVTDDDDTDSVSDRWSRARNSKHKKKRKHRQPSIDDALTDRSQQSSRATTPFVVDASDMQHEVETIRKQLGHDWLVGLSSKPKRQQDDVFIENDRDVTKNGAAQSENQKPTVDGALSVHKQEPLENEQVTRSRTQSTLSEDGPFIVTILGSTTSGNQEIFLSISNQCLHERNLDGKTIEKLDIKSIESVKTRREVIFDEVSSHHSMLPIVTIMLDYVMKTRQKREYVMEDEENCKLLLEILQPLVDKYQYNSQCLIHQYQCLKCSSVFDKHHAHKKVQSRSKTPSQMYQQSAVKMEENLGFDSLHEVPVCPHCGNELLIEIEKPTMIEHSLSTPVGSIASVGSAQPLAASSPWKTDNDNSFLSAEGNSSSDYVTADTESYSSPVRDINNDVSVSTLIARSLPFDSEMTLHALSTRGDSFSPSKTNRNLELEFVENEIRKSDVFSEKVPNDASDDAPHVGEVFDFPSGKVQELLQNENKESFNQKYSLVPTDVFSSSDSDSSNNSKRGKNGANASEISPQRLRRTLGIVAENKAAMTLQYPTGFPKDPIESSVTTPTENAAFGRVSQNGQLHHPRHRNSINDITILPTPKETNVEKVVQDDVLVNSSSSDIAVLSNPSQSSILLLPSPSTECSVYDMHVSTVSAGSSSGVSSNSGVPRSVSLNESLLNKSEHTDRLHSPESGIYDSSIASPSVGDTTFSAITAETCASMVKSVYERTLDSTDEEEKSTRGDSDDFTHITPLTSLSNTPTPMSLLEMSSSFTDSSTVYTGSVGSHHDRSLTDSGRHGKHRTMIMLPIQYNYDDFTVVDHRLKLYAMMSLFKHEEEEFQCVLKSPLVQHPKGEYYSSLLIVSSHNIYILKIHKEETDTPTEWLQKKAQYSIGYLQYINIGLSNQNFQLEFNSDNSCYTYLVRDATRCKTFIECFTGIIKGMPENKLKDITSENPTTYANLITQVLITGSHDDSIVETDTDLILYLLAYHKVKNSKGHKKQKPITIVVTATDICLVEEDHQWPLPKLQAPPSTKSQQFTCKIHQKISNISGIELYEDAVCQIRIEFFNEDTGDESSWDVVTETEQSMNSLVTAIKDPWEKIFAIELQKTVHPTIDIQDM</sequence>
<dbReference type="Pfam" id="PF25357">
    <property type="entry name" value="PH_S11IP"/>
    <property type="match status" value="1"/>
</dbReference>